<organism evidence="2 3">
    <name type="scientific">Flavobacterium suzhouense</name>
    <dbReference type="NCBI Taxonomy" id="1529638"/>
    <lineage>
        <taxon>Bacteria</taxon>
        <taxon>Pseudomonadati</taxon>
        <taxon>Bacteroidota</taxon>
        <taxon>Flavobacteriia</taxon>
        <taxon>Flavobacteriales</taxon>
        <taxon>Flavobacteriaceae</taxon>
        <taxon>Flavobacterium</taxon>
    </lineage>
</organism>
<feature type="domain" description="CheR-type methyltransferase" evidence="1">
    <location>
        <begin position="1"/>
        <end position="260"/>
    </location>
</feature>
<sequence>MINDRELEVLINEVFEYHGFDFSGYSRASLKRRVERLYQLDGFNNLGEMLTKIRLEPTYFKRMIEEITVNVTEMFRDPLFYKVLREEIIPVLATKPFIRLWHAGCASGEEVYSMAILLQEANLLQKSLIYATDINPVVLDTAKKGIFPLQMMKQYSENYRISGGKKDFSDYYTANYGFAKFSSDLSAKMVFSEHNLVSDGSFNEFDIILCRNVLIYFDKELQERAFTLFDNSLAKLGYLALGTKETLKFSSLQKRFKQVNKDKIWKKAE</sequence>
<keyword evidence="2" id="KW-0489">Methyltransferase</keyword>
<dbReference type="InterPro" id="IPR022641">
    <property type="entry name" value="CheR_N"/>
</dbReference>
<keyword evidence="2" id="KW-0808">Transferase</keyword>
<proteinExistence type="predicted"/>
<keyword evidence="3" id="KW-1185">Reference proteome</keyword>
<evidence type="ECO:0000313" key="3">
    <source>
        <dbReference type="Proteomes" id="UP001597480"/>
    </source>
</evidence>
<name>A0ABW5NZX1_9FLAO</name>
<gene>
    <name evidence="2" type="ORF">ACFSR3_15290</name>
</gene>
<protein>
    <submittedName>
        <fullName evidence="2">CheR family methyltransferase</fullName>
    </submittedName>
</protein>
<dbReference type="InterPro" id="IPR022642">
    <property type="entry name" value="CheR_C"/>
</dbReference>
<accession>A0ABW5NZX1</accession>
<comment type="caution">
    <text evidence="2">The sequence shown here is derived from an EMBL/GenBank/DDBJ whole genome shotgun (WGS) entry which is preliminary data.</text>
</comment>
<dbReference type="EMBL" id="JBHUMD010000029">
    <property type="protein sequence ID" value="MFD2603427.1"/>
    <property type="molecule type" value="Genomic_DNA"/>
</dbReference>
<dbReference type="GO" id="GO:0008168">
    <property type="term" value="F:methyltransferase activity"/>
    <property type="evidence" value="ECO:0007669"/>
    <property type="project" value="UniProtKB-KW"/>
</dbReference>
<dbReference type="Pfam" id="PF01739">
    <property type="entry name" value="CheR"/>
    <property type="match status" value="1"/>
</dbReference>
<dbReference type="PANTHER" id="PTHR24422:SF8">
    <property type="entry name" value="CHEMOTAXIS PROTEIN"/>
    <property type="match status" value="1"/>
</dbReference>
<dbReference type="RefSeq" id="WP_379822217.1">
    <property type="nucleotide sequence ID" value="NZ_JBHUMD010000029.1"/>
</dbReference>
<dbReference type="PROSITE" id="PS50123">
    <property type="entry name" value="CHER"/>
    <property type="match status" value="1"/>
</dbReference>
<evidence type="ECO:0000313" key="2">
    <source>
        <dbReference type="EMBL" id="MFD2603427.1"/>
    </source>
</evidence>
<evidence type="ECO:0000259" key="1">
    <source>
        <dbReference type="PROSITE" id="PS50123"/>
    </source>
</evidence>
<dbReference type="SUPFAM" id="SSF47757">
    <property type="entry name" value="Chemotaxis receptor methyltransferase CheR, N-terminal domain"/>
    <property type="match status" value="1"/>
</dbReference>
<dbReference type="Pfam" id="PF03705">
    <property type="entry name" value="CheR_N"/>
    <property type="match status" value="1"/>
</dbReference>
<dbReference type="PRINTS" id="PR00996">
    <property type="entry name" value="CHERMTFRASE"/>
</dbReference>
<dbReference type="SUPFAM" id="SSF53335">
    <property type="entry name" value="S-adenosyl-L-methionine-dependent methyltransferases"/>
    <property type="match status" value="1"/>
</dbReference>
<dbReference type="InterPro" id="IPR050903">
    <property type="entry name" value="Bact_Chemotaxis_MeTrfase"/>
</dbReference>
<dbReference type="PANTHER" id="PTHR24422">
    <property type="entry name" value="CHEMOTAXIS PROTEIN METHYLTRANSFERASE"/>
    <property type="match status" value="1"/>
</dbReference>
<dbReference type="SMART" id="SM00138">
    <property type="entry name" value="MeTrc"/>
    <property type="match status" value="1"/>
</dbReference>
<reference evidence="3" key="1">
    <citation type="journal article" date="2019" name="Int. J. Syst. Evol. Microbiol.">
        <title>The Global Catalogue of Microorganisms (GCM) 10K type strain sequencing project: providing services to taxonomists for standard genome sequencing and annotation.</title>
        <authorList>
            <consortium name="The Broad Institute Genomics Platform"/>
            <consortium name="The Broad Institute Genome Sequencing Center for Infectious Disease"/>
            <person name="Wu L."/>
            <person name="Ma J."/>
        </authorList>
    </citation>
    <scope>NUCLEOTIDE SEQUENCE [LARGE SCALE GENOMIC DNA]</scope>
    <source>
        <strain evidence="3">KCTC 42107</strain>
    </source>
</reference>
<dbReference type="Proteomes" id="UP001597480">
    <property type="component" value="Unassembled WGS sequence"/>
</dbReference>
<dbReference type="InterPro" id="IPR029063">
    <property type="entry name" value="SAM-dependent_MTases_sf"/>
</dbReference>
<dbReference type="InterPro" id="IPR000780">
    <property type="entry name" value="CheR_MeTrfase"/>
</dbReference>
<dbReference type="GO" id="GO:0032259">
    <property type="term" value="P:methylation"/>
    <property type="evidence" value="ECO:0007669"/>
    <property type="project" value="UniProtKB-KW"/>
</dbReference>
<dbReference type="Gene3D" id="3.40.50.150">
    <property type="entry name" value="Vaccinia Virus protein VP39"/>
    <property type="match status" value="1"/>
</dbReference>